<dbReference type="InterPro" id="IPR050624">
    <property type="entry name" value="HTH-type_Tx_Regulator"/>
</dbReference>
<dbReference type="PROSITE" id="PS50977">
    <property type="entry name" value="HTH_TETR_2"/>
    <property type="match status" value="1"/>
</dbReference>
<dbReference type="InterPro" id="IPR036271">
    <property type="entry name" value="Tet_transcr_reg_TetR-rel_C_sf"/>
</dbReference>
<dbReference type="GO" id="GO:0003677">
    <property type="term" value="F:DNA binding"/>
    <property type="evidence" value="ECO:0007669"/>
    <property type="project" value="UniProtKB-UniRule"/>
</dbReference>
<evidence type="ECO:0000313" key="5">
    <source>
        <dbReference type="Proteomes" id="UP000824250"/>
    </source>
</evidence>
<evidence type="ECO:0000256" key="1">
    <source>
        <dbReference type="ARBA" id="ARBA00023125"/>
    </source>
</evidence>
<sequence>MRKKDENKQEAIFDATVKLSNEIGLSNISMSKIAKRADVSAATLYVYYENKEDMLRKVYLDIKKQMMGACSDGVHQEESVEQSVRKICRNLLRYMQEHTDEFLFIEQACNSPLATDEIIETLEQYNKTTTAIFQRGIDEGILKQTSPVLLIGFCCYPIQQIFKEWRKDKSMLPNVDFDLVFQMCWDAIKR</sequence>
<gene>
    <name evidence="4" type="ORF">IAB28_11435</name>
</gene>
<dbReference type="PRINTS" id="PR00455">
    <property type="entry name" value="HTHTETR"/>
</dbReference>
<dbReference type="PANTHER" id="PTHR43479">
    <property type="entry name" value="ACREF/ENVCD OPERON REPRESSOR-RELATED"/>
    <property type="match status" value="1"/>
</dbReference>
<evidence type="ECO:0000259" key="3">
    <source>
        <dbReference type="PROSITE" id="PS50977"/>
    </source>
</evidence>
<dbReference type="SUPFAM" id="SSF48498">
    <property type="entry name" value="Tetracyclin repressor-like, C-terminal domain"/>
    <property type="match status" value="1"/>
</dbReference>
<reference evidence="4" key="1">
    <citation type="submission" date="2020-10" db="EMBL/GenBank/DDBJ databases">
        <authorList>
            <person name="Gilroy R."/>
        </authorList>
    </citation>
    <scope>NUCLEOTIDE SEQUENCE</scope>
    <source>
        <strain evidence="4">CHK180-2868</strain>
    </source>
</reference>
<reference evidence="4" key="2">
    <citation type="journal article" date="2021" name="PeerJ">
        <title>Extensive microbial diversity within the chicken gut microbiome revealed by metagenomics and culture.</title>
        <authorList>
            <person name="Gilroy R."/>
            <person name="Ravi A."/>
            <person name="Getino M."/>
            <person name="Pursley I."/>
            <person name="Horton D.L."/>
            <person name="Alikhan N.F."/>
            <person name="Baker D."/>
            <person name="Gharbi K."/>
            <person name="Hall N."/>
            <person name="Watson M."/>
            <person name="Adriaenssens E.M."/>
            <person name="Foster-Nyarko E."/>
            <person name="Jarju S."/>
            <person name="Secka A."/>
            <person name="Antonio M."/>
            <person name="Oren A."/>
            <person name="Chaudhuri R.R."/>
            <person name="La Ragione R."/>
            <person name="Hildebrand F."/>
            <person name="Pallen M.J."/>
        </authorList>
    </citation>
    <scope>NUCLEOTIDE SEQUENCE</scope>
    <source>
        <strain evidence="4">CHK180-2868</strain>
    </source>
</reference>
<dbReference type="InterPro" id="IPR032551">
    <property type="entry name" value="BscR_C"/>
</dbReference>
<dbReference type="AlphaFoldDB" id="A0A9D1D693"/>
<dbReference type="Pfam" id="PF16295">
    <property type="entry name" value="TetR_C_10"/>
    <property type="match status" value="1"/>
</dbReference>
<dbReference type="Proteomes" id="UP000824250">
    <property type="component" value="Unassembled WGS sequence"/>
</dbReference>
<organism evidence="4 5">
    <name type="scientific">Candidatus Copromonas faecavium</name>
    <name type="common">nom. illeg.</name>
    <dbReference type="NCBI Taxonomy" id="2840740"/>
    <lineage>
        <taxon>Bacteria</taxon>
        <taxon>Bacillati</taxon>
        <taxon>Bacillota</taxon>
        <taxon>Clostridia</taxon>
        <taxon>Lachnospirales</taxon>
        <taxon>Lachnospiraceae</taxon>
        <taxon>Candidatus Copromonas (nom. illeg.)</taxon>
    </lineage>
</organism>
<protein>
    <submittedName>
        <fullName evidence="4">TetR/AcrR family transcriptional regulator</fullName>
    </submittedName>
</protein>
<feature type="domain" description="HTH tetR-type" evidence="3">
    <location>
        <begin position="6"/>
        <end position="66"/>
    </location>
</feature>
<dbReference type="PANTHER" id="PTHR43479:SF11">
    <property type="entry name" value="ACREF_ENVCD OPERON REPRESSOR-RELATED"/>
    <property type="match status" value="1"/>
</dbReference>
<dbReference type="InterPro" id="IPR009057">
    <property type="entry name" value="Homeodomain-like_sf"/>
</dbReference>
<dbReference type="SUPFAM" id="SSF46689">
    <property type="entry name" value="Homeodomain-like"/>
    <property type="match status" value="1"/>
</dbReference>
<comment type="caution">
    <text evidence="4">The sequence shown here is derived from an EMBL/GenBank/DDBJ whole genome shotgun (WGS) entry which is preliminary data.</text>
</comment>
<dbReference type="Pfam" id="PF00440">
    <property type="entry name" value="TetR_N"/>
    <property type="match status" value="1"/>
</dbReference>
<dbReference type="EMBL" id="DVGC01000064">
    <property type="protein sequence ID" value="HIR06557.1"/>
    <property type="molecule type" value="Genomic_DNA"/>
</dbReference>
<evidence type="ECO:0000313" key="4">
    <source>
        <dbReference type="EMBL" id="HIR06557.1"/>
    </source>
</evidence>
<feature type="DNA-binding region" description="H-T-H motif" evidence="2">
    <location>
        <begin position="29"/>
        <end position="48"/>
    </location>
</feature>
<keyword evidence="1 2" id="KW-0238">DNA-binding</keyword>
<dbReference type="InterPro" id="IPR001647">
    <property type="entry name" value="HTH_TetR"/>
</dbReference>
<accession>A0A9D1D693</accession>
<name>A0A9D1D693_9FIRM</name>
<proteinExistence type="predicted"/>
<evidence type="ECO:0000256" key="2">
    <source>
        <dbReference type="PROSITE-ProRule" id="PRU00335"/>
    </source>
</evidence>
<dbReference type="Gene3D" id="1.10.357.10">
    <property type="entry name" value="Tetracycline Repressor, domain 2"/>
    <property type="match status" value="1"/>
</dbReference>